<dbReference type="PANTHER" id="PTHR10501">
    <property type="entry name" value="U1 SMALL NUCLEAR RIBONUCLEOPROTEIN A/U2 SMALL NUCLEAR RIBONUCLEOPROTEIN B"/>
    <property type="match status" value="1"/>
</dbReference>
<evidence type="ECO:0000256" key="2">
    <source>
        <dbReference type="SAM" id="MobiDB-lite"/>
    </source>
</evidence>
<keyword evidence="1" id="KW-0694">RNA-binding</keyword>
<evidence type="ECO:0000256" key="1">
    <source>
        <dbReference type="ARBA" id="ARBA00022884"/>
    </source>
</evidence>
<feature type="non-terminal residue" evidence="4">
    <location>
        <position position="1"/>
    </location>
</feature>
<dbReference type="InterPro" id="IPR012677">
    <property type="entry name" value="Nucleotide-bd_a/b_plait_sf"/>
</dbReference>
<dbReference type="EMBL" id="KK784878">
    <property type="protein sequence ID" value="KDO79114.1"/>
    <property type="molecule type" value="Genomic_DNA"/>
</dbReference>
<feature type="domain" description="RRM" evidence="3">
    <location>
        <begin position="105"/>
        <end position="148"/>
    </location>
</feature>
<evidence type="ECO:0000313" key="4">
    <source>
        <dbReference type="EMBL" id="KDO79114.1"/>
    </source>
</evidence>
<dbReference type="SUPFAM" id="SSF54928">
    <property type="entry name" value="RNA-binding domain, RBD"/>
    <property type="match status" value="1"/>
</dbReference>
<proteinExistence type="predicted"/>
<evidence type="ECO:0000259" key="3">
    <source>
        <dbReference type="Pfam" id="PF00076"/>
    </source>
</evidence>
<dbReference type="STRING" id="2711.A0A067GHJ6"/>
<dbReference type="InterPro" id="IPR035979">
    <property type="entry name" value="RBD_domain_sf"/>
</dbReference>
<feature type="region of interest" description="Disordered" evidence="2">
    <location>
        <begin position="1"/>
        <end position="44"/>
    </location>
</feature>
<accession>A0A067GHJ6</accession>
<feature type="compositionally biased region" description="Basic and acidic residues" evidence="2">
    <location>
        <begin position="19"/>
        <end position="32"/>
    </location>
</feature>
<dbReference type="Gene3D" id="3.30.70.330">
    <property type="match status" value="1"/>
</dbReference>
<keyword evidence="5" id="KW-1185">Reference proteome</keyword>
<reference evidence="4 5" key="1">
    <citation type="submission" date="2014-04" db="EMBL/GenBank/DDBJ databases">
        <authorList>
            <consortium name="International Citrus Genome Consortium"/>
            <person name="Gmitter F."/>
            <person name="Chen C."/>
            <person name="Farmerie W."/>
            <person name="Harkins T."/>
            <person name="Desany B."/>
            <person name="Mohiuddin M."/>
            <person name="Kodira C."/>
            <person name="Borodovsky M."/>
            <person name="Lomsadze A."/>
            <person name="Burns P."/>
            <person name="Jenkins J."/>
            <person name="Prochnik S."/>
            <person name="Shu S."/>
            <person name="Chapman J."/>
            <person name="Pitluck S."/>
            <person name="Schmutz J."/>
            <person name="Rokhsar D."/>
        </authorList>
    </citation>
    <scope>NUCLEOTIDE SEQUENCE</scope>
</reference>
<dbReference type="Proteomes" id="UP000027120">
    <property type="component" value="Unassembled WGS sequence"/>
</dbReference>
<organism evidence="4 5">
    <name type="scientific">Citrus sinensis</name>
    <name type="common">Sweet orange</name>
    <name type="synonym">Citrus aurantium var. sinensis</name>
    <dbReference type="NCBI Taxonomy" id="2711"/>
    <lineage>
        <taxon>Eukaryota</taxon>
        <taxon>Viridiplantae</taxon>
        <taxon>Streptophyta</taxon>
        <taxon>Embryophyta</taxon>
        <taxon>Tracheophyta</taxon>
        <taxon>Spermatophyta</taxon>
        <taxon>Magnoliopsida</taxon>
        <taxon>eudicotyledons</taxon>
        <taxon>Gunneridae</taxon>
        <taxon>Pentapetalae</taxon>
        <taxon>rosids</taxon>
        <taxon>malvids</taxon>
        <taxon>Sapindales</taxon>
        <taxon>Rutaceae</taxon>
        <taxon>Aurantioideae</taxon>
        <taxon>Citrus</taxon>
    </lineage>
</organism>
<dbReference type="InterPro" id="IPR000504">
    <property type="entry name" value="RRM_dom"/>
</dbReference>
<protein>
    <recommendedName>
        <fullName evidence="3">RRM domain-containing protein</fullName>
    </recommendedName>
</protein>
<sequence length="194" mass="21214">KGSTLYIDLAKSNSRSKRSRTDDEWTGSDKKARGPSAFSRGTADLGIGSVHMPGMGNSAFNTIGYPHTQSHENFDARGGSLITTAKFNNSSAPSGPKNVTPCATLFVANLGPTCTEQELTQVFSKCPGFLKLKIQSTYGPPVAFVDFQVTCVCVCHILFSLLFKEKLSDGISSNWDQWRLRSWIQSFKCVEFAK</sequence>
<dbReference type="Pfam" id="PF00076">
    <property type="entry name" value="RRM_1"/>
    <property type="match status" value="1"/>
</dbReference>
<dbReference type="GO" id="GO:0003723">
    <property type="term" value="F:RNA binding"/>
    <property type="evidence" value="ECO:0007669"/>
    <property type="project" value="UniProtKB-KW"/>
</dbReference>
<name>A0A067GHJ6_CITSI</name>
<evidence type="ECO:0000313" key="5">
    <source>
        <dbReference type="Proteomes" id="UP000027120"/>
    </source>
</evidence>
<dbReference type="AlphaFoldDB" id="A0A067GHJ6"/>
<gene>
    <name evidence="4" type="ORF">CISIN_1g0206321mg</name>
</gene>